<comment type="caution">
    <text evidence="1">The sequence shown here is derived from an EMBL/GenBank/DDBJ whole genome shotgun (WGS) entry which is preliminary data.</text>
</comment>
<gene>
    <name evidence="1" type="ORF">L6164_020309</name>
</gene>
<organism evidence="1 2">
    <name type="scientific">Bauhinia variegata</name>
    <name type="common">Purple orchid tree</name>
    <name type="synonym">Phanera variegata</name>
    <dbReference type="NCBI Taxonomy" id="167791"/>
    <lineage>
        <taxon>Eukaryota</taxon>
        <taxon>Viridiplantae</taxon>
        <taxon>Streptophyta</taxon>
        <taxon>Embryophyta</taxon>
        <taxon>Tracheophyta</taxon>
        <taxon>Spermatophyta</taxon>
        <taxon>Magnoliopsida</taxon>
        <taxon>eudicotyledons</taxon>
        <taxon>Gunneridae</taxon>
        <taxon>Pentapetalae</taxon>
        <taxon>rosids</taxon>
        <taxon>fabids</taxon>
        <taxon>Fabales</taxon>
        <taxon>Fabaceae</taxon>
        <taxon>Cercidoideae</taxon>
        <taxon>Cercideae</taxon>
        <taxon>Bauhiniinae</taxon>
        <taxon>Bauhinia</taxon>
    </lineage>
</organism>
<evidence type="ECO:0000313" key="1">
    <source>
        <dbReference type="EMBL" id="KAI4327900.1"/>
    </source>
</evidence>
<accession>A0ACB9MVG2</accession>
<name>A0ACB9MVG2_BAUVA</name>
<evidence type="ECO:0000313" key="2">
    <source>
        <dbReference type="Proteomes" id="UP000828941"/>
    </source>
</evidence>
<proteinExistence type="predicted"/>
<reference evidence="1 2" key="1">
    <citation type="journal article" date="2022" name="DNA Res.">
        <title>Chromosomal-level genome assembly of the orchid tree Bauhinia variegata (Leguminosae; Cercidoideae) supports the allotetraploid origin hypothesis of Bauhinia.</title>
        <authorList>
            <person name="Zhong Y."/>
            <person name="Chen Y."/>
            <person name="Zheng D."/>
            <person name="Pang J."/>
            <person name="Liu Y."/>
            <person name="Luo S."/>
            <person name="Meng S."/>
            <person name="Qian L."/>
            <person name="Wei D."/>
            <person name="Dai S."/>
            <person name="Zhou R."/>
        </authorList>
    </citation>
    <scope>NUCLEOTIDE SEQUENCE [LARGE SCALE GENOMIC DNA]</scope>
    <source>
        <strain evidence="1">BV-YZ2020</strain>
    </source>
</reference>
<dbReference type="Proteomes" id="UP000828941">
    <property type="component" value="Chromosome 8"/>
</dbReference>
<keyword evidence="2" id="KW-1185">Reference proteome</keyword>
<sequence length="953" mass="105565">MKAWAICRLVLKSTLHHSLEHTRIARPPSSHFFSSRICNNGILDFPQQSVSSNPLVFPIPGADALLSHSFRYFYTVYQPLGEMPKRALHEKDIHFELLVDLIKSCNKSPKIVTATLAHCLALKVGAIAHLPISTSLLTIYSKAGEFESSKDLFDEIHDRDVIAWNAIIAASVRHNCHRTATDFFEKMIEAETGFDSTTLLLMVSASLCIGNFEQGRAIHCLSIKTGMLVDNSLSNALTDMYAKCGDLSSSECMFAGIEYKDAVSWNSIMRGCLYNNDPEKSLYYFKEMVLSGEEADNVSLSCAIAASTALGELAFGESIHGQGIKLGYNDSSHVSVGNALISLYSQCGDVEAAETLLREMVYKDIVTWNAMIEGYASNKKINEVFDLLLEMQTVGSFQPETVTLCTILPVCAELKLLREGRTIHGFAVRKQMVSDLSLINCLTDMYSSSNRIETAQLLFNSLKERDLVSWNAMISGYSQNGFSKEAKNLFRELLRCCPNHNSSTVFAVLSSCDSHESLHFGKSIHCRQLKLGLLNHILLVNSLMHTYISCGDLKVAFSILQENSASADTASWNTVIGGCVRSDRFQEALETFSLMRQEPLVNYDSITLVSVLSACANLALLSNGKSLHGLALKSPLGSDTRIQNSLITMYGRCRDVDSARAVFKFFSSPNLCSWNCMISSLSQNKRSKEALDIFRDLQFEHNEITIVSILSACTQIGVLRHGKEVHAHAFRSGIQDNSFISAALVDMYSNCGRLDNAVQVFRHSNDKSEACWNSMISAYGHHGNGKKAVELFHEMWESGTRVTKSTFVSLLSACSHSGLVNEGVGYYNCMLEKYGVEAVTEHQVYVIDMLGRSGRLDEAYYFIKGLKLHTRSSSGLWGSLLSACNYHGELKLGKQVAQLLFELDPQNVGYYISLSNMYVAAGSWKDATELRHTIQQKRLKNPPGYSLIDVGLG</sequence>
<protein>
    <submittedName>
        <fullName evidence="1">Uncharacterized protein</fullName>
    </submittedName>
</protein>
<dbReference type="EMBL" id="CM039433">
    <property type="protein sequence ID" value="KAI4327900.1"/>
    <property type="molecule type" value="Genomic_DNA"/>
</dbReference>